<dbReference type="GO" id="GO:0070552">
    <property type="term" value="C:BRISC complex"/>
    <property type="evidence" value="ECO:0007669"/>
    <property type="project" value="InterPro"/>
</dbReference>
<dbReference type="PANTHER" id="PTHR15189">
    <property type="entry name" value="BRISC AND BRCA1-A COMPLEX MEMBER 2"/>
    <property type="match status" value="1"/>
</dbReference>
<gene>
    <name evidence="18" type="ORF">PVL29_024104</name>
</gene>
<keyword evidence="12" id="KW-0234">DNA repair</keyword>
<proteinExistence type="inferred from homology"/>
<evidence type="ECO:0000256" key="7">
    <source>
        <dbReference type="ARBA" id="ARBA00022737"/>
    </source>
</evidence>
<dbReference type="GO" id="GO:0006302">
    <property type="term" value="P:double-strand break repair"/>
    <property type="evidence" value="ECO:0007669"/>
    <property type="project" value="TreeGrafter"/>
</dbReference>
<dbReference type="GO" id="GO:0006325">
    <property type="term" value="P:chromatin organization"/>
    <property type="evidence" value="ECO:0007669"/>
    <property type="project" value="UniProtKB-KW"/>
</dbReference>
<evidence type="ECO:0000256" key="3">
    <source>
        <dbReference type="ARBA" id="ARBA00019438"/>
    </source>
</evidence>
<dbReference type="GO" id="GO:0005737">
    <property type="term" value="C:cytoplasm"/>
    <property type="evidence" value="ECO:0007669"/>
    <property type="project" value="UniProtKB-SubCell"/>
</dbReference>
<name>A0AA39D8J7_VITRO</name>
<keyword evidence="5" id="KW-0132">Cell division</keyword>
<evidence type="ECO:0000256" key="17">
    <source>
        <dbReference type="ARBA" id="ARBA00032630"/>
    </source>
</evidence>
<evidence type="ECO:0000256" key="4">
    <source>
        <dbReference type="ARBA" id="ARBA00022490"/>
    </source>
</evidence>
<evidence type="ECO:0000313" key="19">
    <source>
        <dbReference type="Proteomes" id="UP001168098"/>
    </source>
</evidence>
<protein>
    <recommendedName>
        <fullName evidence="3">BRISC and BRCA1-A complex member 2</fullName>
    </recommendedName>
    <alternativeName>
        <fullName evidence="16">BRCA1-A complex subunit BRE</fullName>
    </alternativeName>
    <alternativeName>
        <fullName evidence="17">BRCA1/BRCA2-containing complex subunit 45</fullName>
    </alternativeName>
</protein>
<keyword evidence="13" id="KW-0539">Nucleus</keyword>
<keyword evidence="6" id="KW-0053">Apoptosis</keyword>
<evidence type="ECO:0000256" key="10">
    <source>
        <dbReference type="ARBA" id="ARBA00022786"/>
    </source>
</evidence>
<evidence type="ECO:0000256" key="5">
    <source>
        <dbReference type="ARBA" id="ARBA00022618"/>
    </source>
</evidence>
<dbReference type="CDD" id="cd23666">
    <property type="entry name" value="BRE-like_plant"/>
    <property type="match status" value="1"/>
</dbReference>
<dbReference type="Pfam" id="PF06113">
    <property type="entry name" value="BRE"/>
    <property type="match status" value="1"/>
</dbReference>
<evidence type="ECO:0000256" key="13">
    <source>
        <dbReference type="ARBA" id="ARBA00023242"/>
    </source>
</evidence>
<evidence type="ECO:0000256" key="15">
    <source>
        <dbReference type="ARBA" id="ARBA00025766"/>
    </source>
</evidence>
<accession>A0AA39D8J7</accession>
<keyword evidence="7" id="KW-0677">Repeat</keyword>
<dbReference type="InterPro" id="IPR010358">
    <property type="entry name" value="BRE"/>
</dbReference>
<evidence type="ECO:0000256" key="2">
    <source>
        <dbReference type="ARBA" id="ARBA00004496"/>
    </source>
</evidence>
<keyword evidence="4" id="KW-0963">Cytoplasm</keyword>
<evidence type="ECO:0000256" key="16">
    <source>
        <dbReference type="ARBA" id="ARBA00032491"/>
    </source>
</evidence>
<reference evidence="18 19" key="1">
    <citation type="journal article" date="2023" name="BMC Biotechnol.">
        <title>Vitis rotundifolia cv Carlos genome sequencing.</title>
        <authorList>
            <person name="Huff M."/>
            <person name="Hulse-Kemp A."/>
            <person name="Scheffler B."/>
            <person name="Youngblood R."/>
            <person name="Simpson S."/>
            <person name="Babiker E."/>
            <person name="Staton M."/>
        </authorList>
    </citation>
    <scope>NUCLEOTIDE SEQUENCE [LARGE SCALE GENOMIC DNA]</scope>
    <source>
        <tissue evidence="18">Leaf</tissue>
    </source>
</reference>
<comment type="similarity">
    <text evidence="15">Belongs to the BABAM2 family.</text>
</comment>
<keyword evidence="10" id="KW-0833">Ubl conjugation pathway</keyword>
<dbReference type="EMBL" id="JARBHA010000018">
    <property type="protein sequence ID" value="KAJ9674996.1"/>
    <property type="molecule type" value="Genomic_DNA"/>
</dbReference>
<keyword evidence="11" id="KW-0156">Chromatin regulator</keyword>
<evidence type="ECO:0000256" key="14">
    <source>
        <dbReference type="ARBA" id="ARBA00023306"/>
    </source>
</evidence>
<keyword evidence="14" id="KW-0131">Cell cycle</keyword>
<evidence type="ECO:0000313" key="18">
    <source>
        <dbReference type="EMBL" id="KAJ9674996.1"/>
    </source>
</evidence>
<dbReference type="Proteomes" id="UP001168098">
    <property type="component" value="Unassembled WGS sequence"/>
</dbReference>
<dbReference type="AlphaFoldDB" id="A0AA39D8J7"/>
<dbReference type="GO" id="GO:0051301">
    <property type="term" value="P:cell division"/>
    <property type="evidence" value="ECO:0007669"/>
    <property type="project" value="UniProtKB-KW"/>
</dbReference>
<comment type="subcellular location">
    <subcellularLocation>
        <location evidence="2">Cytoplasm</location>
    </subcellularLocation>
    <subcellularLocation>
        <location evidence="1">Nucleus</location>
    </subcellularLocation>
</comment>
<evidence type="ECO:0000256" key="6">
    <source>
        <dbReference type="ARBA" id="ARBA00022703"/>
    </source>
</evidence>
<organism evidence="18 19">
    <name type="scientific">Vitis rotundifolia</name>
    <name type="common">Muscadine grape</name>
    <dbReference type="NCBI Taxonomy" id="103349"/>
    <lineage>
        <taxon>Eukaryota</taxon>
        <taxon>Viridiplantae</taxon>
        <taxon>Streptophyta</taxon>
        <taxon>Embryophyta</taxon>
        <taxon>Tracheophyta</taxon>
        <taxon>Spermatophyta</taxon>
        <taxon>Magnoliopsida</taxon>
        <taxon>eudicotyledons</taxon>
        <taxon>Gunneridae</taxon>
        <taxon>Pentapetalae</taxon>
        <taxon>rosids</taxon>
        <taxon>Vitales</taxon>
        <taxon>Vitaceae</taxon>
        <taxon>Viteae</taxon>
        <taxon>Vitis</taxon>
    </lineage>
</organism>
<evidence type="ECO:0000256" key="12">
    <source>
        <dbReference type="ARBA" id="ARBA00023204"/>
    </source>
</evidence>
<comment type="caution">
    <text evidence="18">The sequence shown here is derived from an EMBL/GenBank/DDBJ whole genome shotgun (WGS) entry which is preliminary data.</text>
</comment>
<dbReference type="PANTHER" id="PTHR15189:SF7">
    <property type="entry name" value="BRISC AND BRCA1-A COMPLEX MEMBER 2"/>
    <property type="match status" value="1"/>
</dbReference>
<evidence type="ECO:0000256" key="11">
    <source>
        <dbReference type="ARBA" id="ARBA00022853"/>
    </source>
</evidence>
<evidence type="ECO:0000256" key="9">
    <source>
        <dbReference type="ARBA" id="ARBA00022776"/>
    </source>
</evidence>
<keyword evidence="9" id="KW-0498">Mitosis</keyword>
<keyword evidence="8" id="KW-0227">DNA damage</keyword>
<evidence type="ECO:0000256" key="8">
    <source>
        <dbReference type="ARBA" id="ARBA00022763"/>
    </source>
</evidence>
<keyword evidence="19" id="KW-1185">Reference proteome</keyword>
<sequence length="378" mass="43311">MTTDAFPPVIAAQINYLLSHSPLSIKIDQMWAGCKYSGLLDRFSLLIPFCLDYIKWDVIYNAQCPLAAPDVIFGPEDENFHPFCVTGDEGDFKLPKNSLSDWNSKDPSGLLTLVHELRDLYMSYQKKRIGEVDDDRLKFEVSTMLSREGIEMYMSSGAEKPEEVKFAVPLLDMNINKMVFGCNWRHQQKIYLQVIFPVGRKYVSVPSAPRLKLVSTPELKVLFPIEDVKLPPWLDGMCMAEYLPNLEETLEGQIMDAVSLIDVRRHFIEALAPVFGRPLEADPVFCRKVTFLAASGVFTFLVHCFLPTQFPKQQPVLMLQSSQHFNSQGAPIKSHLLSEYPWSPRWEPSQMAERISEFLVDECLNFKKYCNETQLQQH</sequence>
<evidence type="ECO:0000256" key="1">
    <source>
        <dbReference type="ARBA" id="ARBA00004123"/>
    </source>
</evidence>